<proteinExistence type="predicted"/>
<dbReference type="EMBL" id="GU396103">
    <property type="protein sequence ID" value="ADQ52894.1"/>
    <property type="molecule type" value="Genomic_DNA"/>
</dbReference>
<dbReference type="KEGG" id="vg:18560099"/>
<dbReference type="Proteomes" id="UP000008726">
    <property type="component" value="Segment"/>
</dbReference>
<dbReference type="GeneID" id="18560099"/>
<keyword evidence="2" id="KW-1185">Reference proteome</keyword>
<evidence type="ECO:0000313" key="2">
    <source>
        <dbReference type="Proteomes" id="UP000008726"/>
    </source>
</evidence>
<sequence length="129" mass="14222">MSRFIVSPVAGNITRFVVNSEKVVGLVKTHGGQTLITVKVEGQLPTVYQVAEKFEDLALKLKDCFIKRTVVTPVESRGVAKFVVNAEKIVGLHENVQGEVMLSIRVAEFERPTRLMIEESIDAVLEAIA</sequence>
<gene>
    <name evidence="1" type="ORF">PX29p175</name>
</gene>
<name>E5DQA8_9CAUD</name>
<reference evidence="1 2" key="1">
    <citation type="journal article" date="2010" name="Virol. J.">
        <title>Genomes of the T4-related bacteriophages as windows on microbial genome evolution.</title>
        <authorList>
            <person name="Petrov V.M."/>
            <person name="Ratnayaka S."/>
            <person name="Nolan J.M."/>
            <person name="Miller E.S."/>
            <person name="Karam J.D."/>
        </authorList>
    </citation>
    <scope>NUCLEOTIDE SEQUENCE [LARGE SCALE GENOMIC DNA]</scope>
</reference>
<organism evidence="1 2">
    <name type="scientific">Aeromonas phage PX29</name>
    <dbReference type="NCBI Taxonomy" id="926067"/>
    <lineage>
        <taxon>Viruses</taxon>
        <taxon>Duplodnaviria</taxon>
        <taxon>Heunggongvirae</taxon>
        <taxon>Uroviricota</taxon>
        <taxon>Caudoviricetes</taxon>
        <taxon>Pantevenvirales</taxon>
        <taxon>Straboviridae</taxon>
        <taxon>Angelvirus</taxon>
        <taxon>Angelvirus px29</taxon>
    </lineage>
</organism>
<dbReference type="RefSeq" id="YP_009011604.1">
    <property type="nucleotide sequence ID" value="NC_023688.1"/>
</dbReference>
<dbReference type="OrthoDB" id="18728at10239"/>
<evidence type="ECO:0000313" key="1">
    <source>
        <dbReference type="EMBL" id="ADQ52894.1"/>
    </source>
</evidence>
<accession>E5DQA8</accession>
<protein>
    <submittedName>
        <fullName evidence="1">Uncharacterized protein</fullName>
    </submittedName>
</protein>